<proteinExistence type="inferred from homology"/>
<evidence type="ECO:0000313" key="12">
    <source>
        <dbReference type="Proteomes" id="UP000612746"/>
    </source>
</evidence>
<dbReference type="Gene3D" id="1.10.3210.10">
    <property type="entry name" value="Hypothetical protein af1432"/>
    <property type="match status" value="1"/>
</dbReference>
<gene>
    <name evidence="11" type="ORF">INT44_005769</name>
</gene>
<dbReference type="InterPro" id="IPR003607">
    <property type="entry name" value="HD/PDEase_dom"/>
</dbReference>
<name>A0A8H7PY39_9FUNG</name>
<dbReference type="PANTHER" id="PTHR11845:SF13">
    <property type="entry name" value="5'-DEOXYNUCLEOTIDASE HDDC2"/>
    <property type="match status" value="1"/>
</dbReference>
<reference evidence="11" key="1">
    <citation type="submission" date="2020-12" db="EMBL/GenBank/DDBJ databases">
        <title>Metabolic potential, ecology and presence of endohyphal bacteria is reflected in genomic diversity of Mucoromycotina.</title>
        <authorList>
            <person name="Muszewska A."/>
            <person name="Okrasinska A."/>
            <person name="Steczkiewicz K."/>
            <person name="Drgas O."/>
            <person name="Orlowska M."/>
            <person name="Perlinska-Lenart U."/>
            <person name="Aleksandrzak-Piekarczyk T."/>
            <person name="Szatraj K."/>
            <person name="Zielenkiewicz U."/>
            <person name="Pilsyk S."/>
            <person name="Malc E."/>
            <person name="Mieczkowski P."/>
            <person name="Kruszewska J.S."/>
            <person name="Biernat P."/>
            <person name="Pawlowska J."/>
        </authorList>
    </citation>
    <scope>NUCLEOTIDE SEQUENCE</scope>
    <source>
        <strain evidence="11">WA0000051536</strain>
    </source>
</reference>
<evidence type="ECO:0000256" key="3">
    <source>
        <dbReference type="ARBA" id="ARBA00001941"/>
    </source>
</evidence>
<dbReference type="OrthoDB" id="10254258at2759"/>
<evidence type="ECO:0000256" key="6">
    <source>
        <dbReference type="ARBA" id="ARBA00011738"/>
    </source>
</evidence>
<dbReference type="SMART" id="SM00471">
    <property type="entry name" value="HDc"/>
    <property type="match status" value="1"/>
</dbReference>
<comment type="cofactor">
    <cofactor evidence="2">
        <name>Mn(2+)</name>
        <dbReference type="ChEBI" id="CHEBI:29035"/>
    </cofactor>
</comment>
<dbReference type="GO" id="GO:0005737">
    <property type="term" value="C:cytoplasm"/>
    <property type="evidence" value="ECO:0007669"/>
    <property type="project" value="TreeGrafter"/>
</dbReference>
<evidence type="ECO:0000313" key="11">
    <source>
        <dbReference type="EMBL" id="KAG2182789.1"/>
    </source>
</evidence>
<comment type="similarity">
    <text evidence="5">Belongs to the HDDC2 family.</text>
</comment>
<comment type="function">
    <text evidence="4">Catalyzes the dephosphorylation of the nucleoside 5'-monophosphates deoxyadenosine monophosphate (dAMP), deoxycytidine monophosphate (dCMP), deoxyguanosine monophosphate (dGMP) and deoxythymidine monophosphate (dTMP).</text>
</comment>
<comment type="caution">
    <text evidence="11">The sequence shown here is derived from an EMBL/GenBank/DDBJ whole genome shotgun (WGS) entry which is preliminary data.</text>
</comment>
<dbReference type="EMBL" id="JAEPRA010000007">
    <property type="protein sequence ID" value="KAG2182789.1"/>
    <property type="molecule type" value="Genomic_DNA"/>
</dbReference>
<dbReference type="Pfam" id="PF13023">
    <property type="entry name" value="HD_3"/>
    <property type="match status" value="1"/>
</dbReference>
<dbReference type="GO" id="GO:0002953">
    <property type="term" value="F:5'-deoxynucleotidase activity"/>
    <property type="evidence" value="ECO:0007669"/>
    <property type="project" value="UniProtKB-EC"/>
</dbReference>
<dbReference type="InterPro" id="IPR006674">
    <property type="entry name" value="HD_domain"/>
</dbReference>
<evidence type="ECO:0000256" key="5">
    <source>
        <dbReference type="ARBA" id="ARBA00009999"/>
    </source>
</evidence>
<sequence>PDSQFSDRTQPSFTEQATYTVSTMSNPANVIKFLHIIENLKRTKRTGWVDNGIRQPESIGDHMHRMGVMAMLINDPALDREKCIKMAIVHDLAEAVVGDITPHAGVSKEEKFRQERDAIQGYQTLLDDQIVAQEITQLWQEYEDAVTPEALLVKDLDKFEMIVQAMEYEKSDNKKLQSFFNSTKGKFTHPTVKAWAEALYAERKQHFGEEE</sequence>
<evidence type="ECO:0000256" key="9">
    <source>
        <dbReference type="ARBA" id="ARBA00022801"/>
    </source>
</evidence>
<dbReference type="InterPro" id="IPR039356">
    <property type="entry name" value="YfbR/HDDC2"/>
</dbReference>
<evidence type="ECO:0000259" key="10">
    <source>
        <dbReference type="PROSITE" id="PS51831"/>
    </source>
</evidence>
<dbReference type="PROSITE" id="PS51831">
    <property type="entry name" value="HD"/>
    <property type="match status" value="1"/>
</dbReference>
<comment type="cofactor">
    <cofactor evidence="3">
        <name>Co(2+)</name>
        <dbReference type="ChEBI" id="CHEBI:48828"/>
    </cofactor>
</comment>
<dbReference type="FunFam" id="1.10.3210.10:FF:000016">
    <property type="entry name" value="HD domain-containing protein 2"/>
    <property type="match status" value="1"/>
</dbReference>
<organism evidence="11 12">
    <name type="scientific">Umbelopsis vinacea</name>
    <dbReference type="NCBI Taxonomy" id="44442"/>
    <lineage>
        <taxon>Eukaryota</taxon>
        <taxon>Fungi</taxon>
        <taxon>Fungi incertae sedis</taxon>
        <taxon>Mucoromycota</taxon>
        <taxon>Mucoromycotina</taxon>
        <taxon>Umbelopsidomycetes</taxon>
        <taxon>Umbelopsidales</taxon>
        <taxon>Umbelopsidaceae</taxon>
        <taxon>Umbelopsis</taxon>
    </lineage>
</organism>
<dbReference type="AlphaFoldDB" id="A0A8H7PY39"/>
<dbReference type="GO" id="GO:0046872">
    <property type="term" value="F:metal ion binding"/>
    <property type="evidence" value="ECO:0007669"/>
    <property type="project" value="UniProtKB-KW"/>
</dbReference>
<dbReference type="Proteomes" id="UP000612746">
    <property type="component" value="Unassembled WGS sequence"/>
</dbReference>
<evidence type="ECO:0000256" key="1">
    <source>
        <dbReference type="ARBA" id="ARBA00001638"/>
    </source>
</evidence>
<protein>
    <recommendedName>
        <fullName evidence="7">5'-deoxynucleotidase</fullName>
        <ecNumber evidence="7">3.1.3.89</ecNumber>
    </recommendedName>
</protein>
<dbReference type="SUPFAM" id="SSF109604">
    <property type="entry name" value="HD-domain/PDEase-like"/>
    <property type="match status" value="1"/>
</dbReference>
<evidence type="ECO:0000256" key="4">
    <source>
        <dbReference type="ARBA" id="ARBA00004074"/>
    </source>
</evidence>
<evidence type="ECO:0000256" key="2">
    <source>
        <dbReference type="ARBA" id="ARBA00001936"/>
    </source>
</evidence>
<comment type="catalytic activity">
    <reaction evidence="1">
        <text>a 2'-deoxyribonucleoside 5'-phosphate + H2O = a 2'-deoxyribonucleoside + phosphate</text>
        <dbReference type="Rhea" id="RHEA:36167"/>
        <dbReference type="ChEBI" id="CHEBI:15377"/>
        <dbReference type="ChEBI" id="CHEBI:18274"/>
        <dbReference type="ChEBI" id="CHEBI:43474"/>
        <dbReference type="ChEBI" id="CHEBI:65317"/>
        <dbReference type="EC" id="3.1.3.89"/>
    </reaction>
</comment>
<dbReference type="EC" id="3.1.3.89" evidence="7"/>
<keyword evidence="9" id="KW-0378">Hydrolase</keyword>
<evidence type="ECO:0000256" key="7">
    <source>
        <dbReference type="ARBA" id="ARBA00012964"/>
    </source>
</evidence>
<accession>A0A8H7PY39</accession>
<keyword evidence="12" id="KW-1185">Reference proteome</keyword>
<comment type="subunit">
    <text evidence="6">Homodimer.</text>
</comment>
<feature type="non-terminal residue" evidence="11">
    <location>
        <position position="211"/>
    </location>
</feature>
<feature type="domain" description="HD" evidence="10">
    <location>
        <begin position="59"/>
        <end position="162"/>
    </location>
</feature>
<keyword evidence="8" id="KW-0479">Metal-binding</keyword>
<dbReference type="PANTHER" id="PTHR11845">
    <property type="entry name" value="5'-DEOXYNUCLEOTIDASE HDDC2"/>
    <property type="match status" value="1"/>
</dbReference>
<evidence type="ECO:0000256" key="8">
    <source>
        <dbReference type="ARBA" id="ARBA00022723"/>
    </source>
</evidence>